<gene>
    <name evidence="1" type="ORF">SLEP1_g4178</name>
</gene>
<protein>
    <submittedName>
        <fullName evidence="1">Uncharacterized protein</fullName>
    </submittedName>
</protein>
<proteinExistence type="predicted"/>
<reference evidence="1 2" key="1">
    <citation type="journal article" date="2021" name="Commun. Biol.">
        <title>The genome of Shorea leprosula (Dipterocarpaceae) highlights the ecological relevance of drought in aseasonal tropical rainforests.</title>
        <authorList>
            <person name="Ng K.K.S."/>
            <person name="Kobayashi M.J."/>
            <person name="Fawcett J.A."/>
            <person name="Hatakeyama M."/>
            <person name="Paape T."/>
            <person name="Ng C.H."/>
            <person name="Ang C.C."/>
            <person name="Tnah L.H."/>
            <person name="Lee C.T."/>
            <person name="Nishiyama T."/>
            <person name="Sese J."/>
            <person name="O'Brien M.J."/>
            <person name="Copetti D."/>
            <person name="Mohd Noor M.I."/>
            <person name="Ong R.C."/>
            <person name="Putra M."/>
            <person name="Sireger I.Z."/>
            <person name="Indrioko S."/>
            <person name="Kosugi Y."/>
            <person name="Izuno A."/>
            <person name="Isagi Y."/>
            <person name="Lee S.L."/>
            <person name="Shimizu K.K."/>
        </authorList>
    </citation>
    <scope>NUCLEOTIDE SEQUENCE [LARGE SCALE GENOMIC DNA]</scope>
    <source>
        <strain evidence="1">214</strain>
    </source>
</reference>
<name>A0AAV5HNB4_9ROSI</name>
<evidence type="ECO:0000313" key="1">
    <source>
        <dbReference type="EMBL" id="GKU90138.1"/>
    </source>
</evidence>
<evidence type="ECO:0000313" key="2">
    <source>
        <dbReference type="Proteomes" id="UP001054252"/>
    </source>
</evidence>
<accession>A0AAV5HNB4</accession>
<comment type="caution">
    <text evidence="1">The sequence shown here is derived from an EMBL/GenBank/DDBJ whole genome shotgun (WGS) entry which is preliminary data.</text>
</comment>
<sequence length="40" mass="4443">MLQLDGRVLAAYTAQPSQHINCSISRSSLDSRKQLQKAIN</sequence>
<dbReference type="AlphaFoldDB" id="A0AAV5HNB4"/>
<dbReference type="EMBL" id="BPVZ01000004">
    <property type="protein sequence ID" value="GKU90138.1"/>
    <property type="molecule type" value="Genomic_DNA"/>
</dbReference>
<keyword evidence="2" id="KW-1185">Reference proteome</keyword>
<dbReference type="Proteomes" id="UP001054252">
    <property type="component" value="Unassembled WGS sequence"/>
</dbReference>
<organism evidence="1 2">
    <name type="scientific">Rubroshorea leprosula</name>
    <dbReference type="NCBI Taxonomy" id="152421"/>
    <lineage>
        <taxon>Eukaryota</taxon>
        <taxon>Viridiplantae</taxon>
        <taxon>Streptophyta</taxon>
        <taxon>Embryophyta</taxon>
        <taxon>Tracheophyta</taxon>
        <taxon>Spermatophyta</taxon>
        <taxon>Magnoliopsida</taxon>
        <taxon>eudicotyledons</taxon>
        <taxon>Gunneridae</taxon>
        <taxon>Pentapetalae</taxon>
        <taxon>rosids</taxon>
        <taxon>malvids</taxon>
        <taxon>Malvales</taxon>
        <taxon>Dipterocarpaceae</taxon>
        <taxon>Rubroshorea</taxon>
    </lineage>
</organism>